<organism evidence="2">
    <name type="scientific">Siphoviridae sp. ctbxa26</name>
    <dbReference type="NCBI Taxonomy" id="2825568"/>
    <lineage>
        <taxon>Viruses</taxon>
        <taxon>Duplodnaviria</taxon>
        <taxon>Heunggongvirae</taxon>
        <taxon>Uroviricota</taxon>
        <taxon>Caudoviricetes</taxon>
    </lineage>
</organism>
<evidence type="ECO:0000313" key="2">
    <source>
        <dbReference type="EMBL" id="DAG05310.1"/>
    </source>
</evidence>
<keyword evidence="1" id="KW-1133">Transmembrane helix</keyword>
<keyword evidence="1" id="KW-0812">Transmembrane</keyword>
<protein>
    <submittedName>
        <fullName evidence="2">Uncharacterized protein</fullName>
    </submittedName>
</protein>
<feature type="transmembrane region" description="Helical" evidence="1">
    <location>
        <begin position="27"/>
        <end position="47"/>
    </location>
</feature>
<dbReference type="EMBL" id="BK016254">
    <property type="protein sequence ID" value="DAG05310.1"/>
    <property type="molecule type" value="Genomic_DNA"/>
</dbReference>
<sequence length="96" mass="10985">MRKKIHTACTAAAIVFCTVCIIGVIHTWWLAAIVYALAMIFLIFAFATSKEAKRAMTEEDKPKRVNPIEYVNVDEPSWTECYMIALRKEIEDNAQM</sequence>
<keyword evidence="1" id="KW-0472">Membrane</keyword>
<accession>A0A8S5VF49</accession>
<proteinExistence type="predicted"/>
<evidence type="ECO:0000256" key="1">
    <source>
        <dbReference type="SAM" id="Phobius"/>
    </source>
</evidence>
<reference evidence="2" key="1">
    <citation type="journal article" date="2021" name="Proc. Natl. Acad. Sci. U.S.A.">
        <title>A Catalog of Tens of Thousands of Viruses from Human Metagenomes Reveals Hidden Associations with Chronic Diseases.</title>
        <authorList>
            <person name="Tisza M.J."/>
            <person name="Buck C.B."/>
        </authorList>
    </citation>
    <scope>NUCLEOTIDE SEQUENCE</scope>
    <source>
        <strain evidence="2">Ctbxa26</strain>
    </source>
</reference>
<name>A0A8S5VF49_9CAUD</name>